<evidence type="ECO:0000259" key="7">
    <source>
        <dbReference type="Pfam" id="PF12340"/>
    </source>
</evidence>
<keyword evidence="9" id="KW-1185">Reference proteome</keyword>
<accession>A0A6A6EWU0</accession>
<keyword evidence="6" id="KW-0788">Thiol protease</keyword>
<dbReference type="GO" id="GO:0006508">
    <property type="term" value="P:proteolysis"/>
    <property type="evidence" value="ECO:0007669"/>
    <property type="project" value="UniProtKB-KW"/>
</dbReference>
<dbReference type="Proteomes" id="UP000800200">
    <property type="component" value="Unassembled WGS sequence"/>
</dbReference>
<dbReference type="AlphaFoldDB" id="A0A6A6EWU0"/>
<keyword evidence="4" id="KW-0833">Ubl conjugation pathway</keyword>
<dbReference type="PANTHER" id="PTHR13367">
    <property type="entry name" value="UBIQUITIN THIOESTERASE"/>
    <property type="match status" value="1"/>
</dbReference>
<organism evidence="8 9">
    <name type="scientific">Zopfia rhizophila CBS 207.26</name>
    <dbReference type="NCBI Taxonomy" id="1314779"/>
    <lineage>
        <taxon>Eukaryota</taxon>
        <taxon>Fungi</taxon>
        <taxon>Dikarya</taxon>
        <taxon>Ascomycota</taxon>
        <taxon>Pezizomycotina</taxon>
        <taxon>Dothideomycetes</taxon>
        <taxon>Dothideomycetes incertae sedis</taxon>
        <taxon>Zopfiaceae</taxon>
        <taxon>Zopfia</taxon>
    </lineage>
</organism>
<name>A0A6A6EWU0_9PEZI</name>
<keyword evidence="3" id="KW-0645">Protease</keyword>
<keyword evidence="5" id="KW-0378">Hydrolase</keyword>
<evidence type="ECO:0000256" key="4">
    <source>
        <dbReference type="ARBA" id="ARBA00022786"/>
    </source>
</evidence>
<evidence type="ECO:0000256" key="1">
    <source>
        <dbReference type="ARBA" id="ARBA00000707"/>
    </source>
</evidence>
<feature type="domain" description="DUF3638" evidence="7">
    <location>
        <begin position="177"/>
        <end position="218"/>
    </location>
</feature>
<evidence type="ECO:0000256" key="5">
    <source>
        <dbReference type="ARBA" id="ARBA00022801"/>
    </source>
</evidence>
<sequence>MEWPSGRAVLANHGLAFTELQRAEGFLSLSDPVDLTNELLNVVHRNWYPYEFPEYLLLEAESGILIREVQEDTFPWWQSCGQMENGWFELSWQSQNRSRCSRCWFRSWGGLLNRRIYHVSFSRALSLNEAQAEAIGRMYRSCMANGGILLVQPEHILSFKLMGLECLITGHERKRRNFSMKFELVYTMGIQRPIEFSPERWTLIQTVLDLVARFAIEVKRLSIEVNDQ</sequence>
<evidence type="ECO:0000313" key="9">
    <source>
        <dbReference type="Proteomes" id="UP000800200"/>
    </source>
</evidence>
<dbReference type="InterPro" id="IPR051346">
    <property type="entry name" value="OTU_Deubiquitinase"/>
</dbReference>
<proteinExistence type="predicted"/>
<gene>
    <name evidence="8" type="ORF">K469DRAFT_725755</name>
</gene>
<reference evidence="8" key="1">
    <citation type="journal article" date="2020" name="Stud. Mycol.">
        <title>101 Dothideomycetes genomes: a test case for predicting lifestyles and emergence of pathogens.</title>
        <authorList>
            <person name="Haridas S."/>
            <person name="Albert R."/>
            <person name="Binder M."/>
            <person name="Bloem J."/>
            <person name="Labutti K."/>
            <person name="Salamov A."/>
            <person name="Andreopoulos B."/>
            <person name="Baker S."/>
            <person name="Barry K."/>
            <person name="Bills G."/>
            <person name="Bluhm B."/>
            <person name="Cannon C."/>
            <person name="Castanera R."/>
            <person name="Culley D."/>
            <person name="Daum C."/>
            <person name="Ezra D."/>
            <person name="Gonzalez J."/>
            <person name="Henrissat B."/>
            <person name="Kuo A."/>
            <person name="Liang C."/>
            <person name="Lipzen A."/>
            <person name="Lutzoni F."/>
            <person name="Magnuson J."/>
            <person name="Mondo S."/>
            <person name="Nolan M."/>
            <person name="Ohm R."/>
            <person name="Pangilinan J."/>
            <person name="Park H.-J."/>
            <person name="Ramirez L."/>
            <person name="Alfaro M."/>
            <person name="Sun H."/>
            <person name="Tritt A."/>
            <person name="Yoshinaga Y."/>
            <person name="Zwiers L.-H."/>
            <person name="Turgeon B."/>
            <person name="Goodwin S."/>
            <person name="Spatafora J."/>
            <person name="Crous P."/>
            <person name="Grigoriev I."/>
        </authorList>
    </citation>
    <scope>NUCLEOTIDE SEQUENCE</scope>
    <source>
        <strain evidence="8">CBS 207.26</strain>
    </source>
</reference>
<protein>
    <recommendedName>
        <fullName evidence="2">ubiquitinyl hydrolase 1</fullName>
        <ecNumber evidence="2">3.4.19.12</ecNumber>
    </recommendedName>
</protein>
<dbReference type="InterPro" id="IPR022099">
    <property type="entry name" value="DUF3638"/>
</dbReference>
<dbReference type="PANTHER" id="PTHR13367:SF34">
    <property type="match status" value="1"/>
</dbReference>
<comment type="catalytic activity">
    <reaction evidence="1">
        <text>Thiol-dependent hydrolysis of ester, thioester, amide, peptide and isopeptide bonds formed by the C-terminal Gly of ubiquitin (a 76-residue protein attached to proteins as an intracellular targeting signal).</text>
        <dbReference type="EC" id="3.4.19.12"/>
    </reaction>
</comment>
<evidence type="ECO:0000256" key="6">
    <source>
        <dbReference type="ARBA" id="ARBA00022807"/>
    </source>
</evidence>
<feature type="domain" description="DUF3638" evidence="7">
    <location>
        <begin position="107"/>
        <end position="173"/>
    </location>
</feature>
<evidence type="ECO:0000256" key="2">
    <source>
        <dbReference type="ARBA" id="ARBA00012759"/>
    </source>
</evidence>
<dbReference type="EMBL" id="ML994611">
    <property type="protein sequence ID" value="KAF2194376.1"/>
    <property type="molecule type" value="Genomic_DNA"/>
</dbReference>
<dbReference type="GO" id="GO:0004843">
    <property type="term" value="F:cysteine-type deubiquitinase activity"/>
    <property type="evidence" value="ECO:0007669"/>
    <property type="project" value="UniProtKB-EC"/>
</dbReference>
<evidence type="ECO:0000256" key="3">
    <source>
        <dbReference type="ARBA" id="ARBA00022670"/>
    </source>
</evidence>
<dbReference type="Pfam" id="PF12340">
    <property type="entry name" value="DUF3638"/>
    <property type="match status" value="2"/>
</dbReference>
<dbReference type="EC" id="3.4.19.12" evidence="2"/>
<evidence type="ECO:0000313" key="8">
    <source>
        <dbReference type="EMBL" id="KAF2194376.1"/>
    </source>
</evidence>
<dbReference type="OrthoDB" id="3945658at2759"/>